<protein>
    <recommendedName>
        <fullName evidence="3">NfeD-like C-terminal domain-containing protein</fullName>
    </recommendedName>
</protein>
<proteinExistence type="predicted"/>
<evidence type="ECO:0000313" key="2">
    <source>
        <dbReference type="EMBL" id="VAW16044.1"/>
    </source>
</evidence>
<organism evidence="2">
    <name type="scientific">hydrothermal vent metagenome</name>
    <dbReference type="NCBI Taxonomy" id="652676"/>
    <lineage>
        <taxon>unclassified sequences</taxon>
        <taxon>metagenomes</taxon>
        <taxon>ecological metagenomes</taxon>
    </lineage>
</organism>
<gene>
    <name evidence="2" type="ORF">MNBD_BACTEROID05-1102</name>
</gene>
<dbReference type="InterPro" id="IPR012340">
    <property type="entry name" value="NA-bd_OB-fold"/>
</dbReference>
<dbReference type="Gene3D" id="2.40.50.140">
    <property type="entry name" value="Nucleic acid-binding proteins"/>
    <property type="match status" value="1"/>
</dbReference>
<evidence type="ECO:0008006" key="3">
    <source>
        <dbReference type="Google" id="ProtNLM"/>
    </source>
</evidence>
<reference evidence="2" key="1">
    <citation type="submission" date="2018-06" db="EMBL/GenBank/DDBJ databases">
        <authorList>
            <person name="Zhirakovskaya E."/>
        </authorList>
    </citation>
    <scope>NUCLEOTIDE SEQUENCE</scope>
</reference>
<feature type="transmembrane region" description="Helical" evidence="1">
    <location>
        <begin position="88"/>
        <end position="109"/>
    </location>
</feature>
<keyword evidence="1" id="KW-0812">Transmembrane</keyword>
<keyword evidence="1" id="KW-1133">Transmembrane helix</keyword>
<feature type="transmembrane region" description="Helical" evidence="1">
    <location>
        <begin position="57"/>
        <end position="76"/>
    </location>
</feature>
<name>A0A3B0U5G6_9ZZZZ</name>
<accession>A0A3B0U5G6</accession>
<keyword evidence="1" id="KW-0472">Membrane</keyword>
<feature type="transmembrane region" description="Helical" evidence="1">
    <location>
        <begin position="15"/>
        <end position="36"/>
    </location>
</feature>
<sequence length="190" mass="20999">MSFEFFNGADMLGKIFWLCASAGTLFFSLRIIMMVIGGDIDSDMDGDFDMDGTDHAFEVLSINSITAFIMMFGWSGLTAYVQYALGNFQSVIIAFIVGIISMLFVAWLFDMAKKLVDRGAVFKLESVVGLNAQVYQEIPEEGVGKINVTTDKGVLKELDAVSEDKVKISSFVQVKIVKLWDGRTVSVQKI</sequence>
<dbReference type="AlphaFoldDB" id="A0A3B0U5G6"/>
<dbReference type="EMBL" id="UOEN01000301">
    <property type="protein sequence ID" value="VAW16044.1"/>
    <property type="molecule type" value="Genomic_DNA"/>
</dbReference>
<evidence type="ECO:0000256" key="1">
    <source>
        <dbReference type="SAM" id="Phobius"/>
    </source>
</evidence>